<dbReference type="InterPro" id="IPR038440">
    <property type="entry name" value="FimV_C_sf"/>
</dbReference>
<dbReference type="EMBL" id="APPK01000060">
    <property type="protein sequence ID" value="ENV19557.1"/>
    <property type="molecule type" value="Genomic_DNA"/>
</dbReference>
<dbReference type="Proteomes" id="UP000013270">
    <property type="component" value="Unassembled WGS sequence"/>
</dbReference>
<feature type="compositionally biased region" description="Polar residues" evidence="1">
    <location>
        <begin position="198"/>
        <end position="207"/>
    </location>
</feature>
<proteinExistence type="predicted"/>
<evidence type="ECO:0000313" key="3">
    <source>
        <dbReference type="Proteomes" id="UP000013270"/>
    </source>
</evidence>
<reference evidence="2 3" key="1">
    <citation type="submission" date="2013-02" db="EMBL/GenBank/DDBJ databases">
        <title>The Genome Sequence of Acinetobacter bereziniae NIPH 3.</title>
        <authorList>
            <consortium name="The Broad Institute Genome Sequencing Platform"/>
            <consortium name="The Broad Institute Genome Sequencing Center for Infectious Disease"/>
            <person name="Cerqueira G."/>
            <person name="Feldgarden M."/>
            <person name="Courvalin P."/>
            <person name="Perichon B."/>
            <person name="Grillot-Courvalin C."/>
            <person name="Clermont D."/>
            <person name="Rocha E."/>
            <person name="Yoon E.-J."/>
            <person name="Nemec A."/>
            <person name="Walker B."/>
            <person name="Young S.K."/>
            <person name="Zeng Q."/>
            <person name="Gargeya S."/>
            <person name="Fitzgerald M."/>
            <person name="Haas B."/>
            <person name="Abouelleil A."/>
            <person name="Alvarado L."/>
            <person name="Arachchi H.M."/>
            <person name="Berlin A.M."/>
            <person name="Chapman S.B."/>
            <person name="Dewar J."/>
            <person name="Goldberg J."/>
            <person name="Griggs A."/>
            <person name="Gujja S."/>
            <person name="Hansen M."/>
            <person name="Howarth C."/>
            <person name="Imamovic A."/>
            <person name="Larimer J."/>
            <person name="McCowan C."/>
            <person name="Murphy C."/>
            <person name="Neiman D."/>
            <person name="Pearson M."/>
            <person name="Priest M."/>
            <person name="Roberts A."/>
            <person name="Saif S."/>
            <person name="Shea T."/>
            <person name="Sisk P."/>
            <person name="Sykes S."/>
            <person name="Wortman J."/>
            <person name="Nusbaum C."/>
            <person name="Birren B."/>
        </authorList>
    </citation>
    <scope>NUCLEOTIDE SEQUENCE [LARGE SCALE GENOMIC DNA]</scope>
    <source>
        <strain evidence="2 3">NIPH 3</strain>
    </source>
</reference>
<comment type="caution">
    <text evidence="2">The sequence shown here is derived from an EMBL/GenBank/DDBJ whole genome shotgun (WGS) entry which is preliminary data.</text>
</comment>
<dbReference type="HOGENOM" id="CLU_050978_0_0_6"/>
<evidence type="ECO:0000256" key="1">
    <source>
        <dbReference type="SAM" id="MobiDB-lite"/>
    </source>
</evidence>
<dbReference type="PATRIC" id="fig|1217651.3.peg.4592"/>
<name>N8X5I6_ACIBZ</name>
<accession>N8X5I6</accession>
<organism evidence="2 3">
    <name type="scientific">Acinetobacter bereziniae NIPH 3</name>
    <dbReference type="NCBI Taxonomy" id="1217651"/>
    <lineage>
        <taxon>Bacteria</taxon>
        <taxon>Pseudomonadati</taxon>
        <taxon>Pseudomonadota</taxon>
        <taxon>Gammaproteobacteria</taxon>
        <taxon>Moraxellales</taxon>
        <taxon>Moraxellaceae</taxon>
        <taxon>Acinetobacter</taxon>
    </lineage>
</organism>
<evidence type="ECO:0008006" key="4">
    <source>
        <dbReference type="Google" id="ProtNLM"/>
    </source>
</evidence>
<dbReference type="RefSeq" id="WP_004826598.1">
    <property type="nucleotide sequence ID" value="NZ_KB849461.1"/>
</dbReference>
<evidence type="ECO:0000313" key="2">
    <source>
        <dbReference type="EMBL" id="ENV19557.1"/>
    </source>
</evidence>
<gene>
    <name evidence="2" type="ORF">F963_04654</name>
</gene>
<protein>
    <recommendedName>
        <fullName evidence="4">FimV domain-containing protein</fullName>
    </recommendedName>
</protein>
<dbReference type="AlphaFoldDB" id="N8X5I6"/>
<feature type="compositionally biased region" description="Basic residues" evidence="1">
    <location>
        <begin position="36"/>
        <end position="46"/>
    </location>
</feature>
<dbReference type="Gene3D" id="1.20.58.2200">
    <property type="match status" value="1"/>
</dbReference>
<feature type="region of interest" description="Disordered" evidence="1">
    <location>
        <begin position="25"/>
        <end position="58"/>
    </location>
</feature>
<sequence length="438" mass="48462">MLLYVIPFVLLLVVAIVLKKREDANKENTNTTSKKTNNKKSSKKNVARTARTSQKQQRTAVVENEVVVQQATKPLSPELKSSIEKLIAAKNYFSAEAKINQALNQDNAQHELYLYLLDVHLAQKDEFAVNQLINHIRSLGLDDIVAQAEEKKKATQTESPIESIAFVPTTPEPAVPEVKNTAAFDALIGNIETPPTPSTATLETPTRNDVETLDFTPSVAQEKSEEKPQAQPLEFNLDSSPQTQTQTEPPVEFSFETVKPTTETAKETITPLEFSFTPNEPIVAPVEKPVEIEIAPEFKLDFAEPVATPEKEQTAAPQAFEFKLTPTEAETPVETQPTFVFDQETKSESVEPESVASQLNLEVPSQVEAVTPVETTDPLLTSFPELAQVNEIQLNLDLAQQYIHLGAYASARALLSQDESVYTAEQRQQSQNLLNQIA</sequence>
<feature type="compositionally biased region" description="Polar residues" evidence="1">
    <location>
        <begin position="237"/>
        <end position="248"/>
    </location>
</feature>
<feature type="region of interest" description="Disordered" evidence="1">
    <location>
        <begin position="189"/>
        <end position="253"/>
    </location>
</feature>